<name>A0A8X6LN94_TRICU</name>
<organism evidence="1 2">
    <name type="scientific">Trichonephila clavata</name>
    <name type="common">Joro spider</name>
    <name type="synonym">Nephila clavata</name>
    <dbReference type="NCBI Taxonomy" id="2740835"/>
    <lineage>
        <taxon>Eukaryota</taxon>
        <taxon>Metazoa</taxon>
        <taxon>Ecdysozoa</taxon>
        <taxon>Arthropoda</taxon>
        <taxon>Chelicerata</taxon>
        <taxon>Arachnida</taxon>
        <taxon>Araneae</taxon>
        <taxon>Araneomorphae</taxon>
        <taxon>Entelegynae</taxon>
        <taxon>Araneoidea</taxon>
        <taxon>Nephilidae</taxon>
        <taxon>Trichonephila</taxon>
    </lineage>
</organism>
<keyword evidence="2" id="KW-1185">Reference proteome</keyword>
<accession>A0A8X6LN94</accession>
<comment type="caution">
    <text evidence="1">The sequence shown here is derived from an EMBL/GenBank/DDBJ whole genome shotgun (WGS) entry which is preliminary data.</text>
</comment>
<evidence type="ECO:0000313" key="1">
    <source>
        <dbReference type="EMBL" id="GFR14647.1"/>
    </source>
</evidence>
<evidence type="ECO:0000313" key="2">
    <source>
        <dbReference type="Proteomes" id="UP000887116"/>
    </source>
</evidence>
<proteinExistence type="predicted"/>
<reference evidence="1" key="1">
    <citation type="submission" date="2020-07" db="EMBL/GenBank/DDBJ databases">
        <title>Multicomponent nature underlies the extraordinary mechanical properties of spider dragline silk.</title>
        <authorList>
            <person name="Kono N."/>
            <person name="Nakamura H."/>
            <person name="Mori M."/>
            <person name="Yoshida Y."/>
            <person name="Ohtoshi R."/>
            <person name="Malay A.D."/>
            <person name="Moran D.A.P."/>
            <person name="Tomita M."/>
            <person name="Numata K."/>
            <person name="Arakawa K."/>
        </authorList>
    </citation>
    <scope>NUCLEOTIDE SEQUENCE</scope>
</reference>
<protein>
    <submittedName>
        <fullName evidence="1">Uncharacterized protein</fullName>
    </submittedName>
</protein>
<dbReference type="AlphaFoldDB" id="A0A8X6LN94"/>
<sequence>MNDKRSNTIASAGFDVPSVAFGSSKGTFVKFRSIPSSLWPPPAQSIAPCACSEPCDNEPKKEKRKSYKLVIESDFECFCGDEEDVSKRDGHTCVGWDREDGGRTPSPPSRFMFVGWTSPPAIILHGEGS</sequence>
<gene>
    <name evidence="1" type="ORF">TNCT_228801</name>
</gene>
<dbReference type="EMBL" id="BMAO01037008">
    <property type="protein sequence ID" value="GFR14647.1"/>
    <property type="molecule type" value="Genomic_DNA"/>
</dbReference>
<dbReference type="Proteomes" id="UP000887116">
    <property type="component" value="Unassembled WGS sequence"/>
</dbReference>